<dbReference type="PIRSF" id="PIRSF016919">
    <property type="entry name" value="HupE_UreJ"/>
    <property type="match status" value="1"/>
</dbReference>
<keyword evidence="1" id="KW-0472">Membrane</keyword>
<feature type="transmembrane region" description="Helical" evidence="1">
    <location>
        <begin position="53"/>
        <end position="82"/>
    </location>
</feature>
<organism evidence="3 4">
    <name type="scientific">Leptolyngbya iicbica LK</name>
    <dbReference type="NCBI Taxonomy" id="2294035"/>
    <lineage>
        <taxon>Bacteria</taxon>
        <taxon>Bacillati</taxon>
        <taxon>Cyanobacteriota</taxon>
        <taxon>Cyanophyceae</taxon>
        <taxon>Leptolyngbyales</taxon>
        <taxon>Leptolyngbyaceae</taxon>
        <taxon>Leptolyngbya group</taxon>
        <taxon>Leptolyngbya</taxon>
        <taxon>Leptolyngbya iicbica</taxon>
    </lineage>
</organism>
<feature type="transmembrane region" description="Helical" evidence="1">
    <location>
        <begin position="94"/>
        <end position="113"/>
    </location>
</feature>
<gene>
    <name evidence="3" type="ORF">DYY88_07700</name>
</gene>
<evidence type="ECO:0000256" key="1">
    <source>
        <dbReference type="SAM" id="Phobius"/>
    </source>
</evidence>
<protein>
    <submittedName>
        <fullName evidence="3">Urease accessory protein UreJ</fullName>
    </submittedName>
</protein>
<keyword evidence="1" id="KW-0812">Transmembrane</keyword>
<keyword evidence="1" id="KW-1133">Transmembrane helix</keyword>
<sequence length="206" mass="20899">MTKLGIAGVVGLSSLALAVPALAHHPFGGSTPTTAIAAFLSGLGHPVIGLDHLAFVIIVGLLAAVMGLGLMIPIAFTVAALVGTGLHLMGLNLPLPEVIISASVLLFGVFLALKQQPSTYLVMGLTAISGLFHGYAYGEAIVGANMGPLFAYLLGFASIQMVIGLAAYTIAKRLQPQTETGALSLRFAGFTFAGIGLAFLSGVILA</sequence>
<accession>A0A4Q7E8K1</accession>
<feature type="transmembrane region" description="Helical" evidence="1">
    <location>
        <begin position="149"/>
        <end position="171"/>
    </location>
</feature>
<feature type="transmembrane region" description="Helical" evidence="1">
    <location>
        <begin position="119"/>
        <end position="137"/>
    </location>
</feature>
<dbReference type="OrthoDB" id="9808192at2"/>
<feature type="signal peptide" evidence="2">
    <location>
        <begin position="1"/>
        <end position="23"/>
    </location>
</feature>
<evidence type="ECO:0000313" key="4">
    <source>
        <dbReference type="Proteomes" id="UP000292459"/>
    </source>
</evidence>
<feature type="transmembrane region" description="Helical" evidence="1">
    <location>
        <begin position="183"/>
        <end position="205"/>
    </location>
</feature>
<dbReference type="InterPro" id="IPR007038">
    <property type="entry name" value="HupE_UreJ"/>
</dbReference>
<feature type="chain" id="PRO_5020797882" evidence="2">
    <location>
        <begin position="24"/>
        <end position="206"/>
    </location>
</feature>
<name>A0A4Q7E8K1_9CYAN</name>
<evidence type="ECO:0000313" key="3">
    <source>
        <dbReference type="EMBL" id="RZM78679.1"/>
    </source>
</evidence>
<keyword evidence="2" id="KW-0732">Signal</keyword>
<dbReference type="AlphaFoldDB" id="A0A4Q7E8K1"/>
<evidence type="ECO:0000256" key="2">
    <source>
        <dbReference type="SAM" id="SignalP"/>
    </source>
</evidence>
<keyword evidence="4" id="KW-1185">Reference proteome</keyword>
<dbReference type="Proteomes" id="UP000292459">
    <property type="component" value="Unassembled WGS sequence"/>
</dbReference>
<dbReference type="Pfam" id="PF04955">
    <property type="entry name" value="HupE_UreJ"/>
    <property type="match status" value="1"/>
</dbReference>
<proteinExistence type="predicted"/>
<dbReference type="EMBL" id="QVFV01000002">
    <property type="protein sequence ID" value="RZM78679.1"/>
    <property type="molecule type" value="Genomic_DNA"/>
</dbReference>
<reference evidence="3 4" key="1">
    <citation type="submission" date="2018-11" db="EMBL/GenBank/DDBJ databases">
        <title>Whole genome sequencing of an environmental sample.</title>
        <authorList>
            <person name="Sarangi A.N."/>
            <person name="Singh D."/>
            <person name="Tripathy S."/>
        </authorList>
    </citation>
    <scope>NUCLEOTIDE SEQUENCE [LARGE SCALE GENOMIC DNA]</scope>
    <source>
        <strain evidence="3 4">Lakshadweep</strain>
    </source>
</reference>
<comment type="caution">
    <text evidence="3">The sequence shown here is derived from an EMBL/GenBank/DDBJ whole genome shotgun (WGS) entry which is preliminary data.</text>
</comment>